<feature type="non-terminal residue" evidence="3">
    <location>
        <position position="247"/>
    </location>
</feature>
<dbReference type="SUPFAM" id="SSF51735">
    <property type="entry name" value="NAD(P)-binding Rossmann-fold domains"/>
    <property type="match status" value="1"/>
</dbReference>
<accession>A0AA36CBR5</accession>
<organism evidence="3 4">
    <name type="scientific">Mesorhabditis spiculigera</name>
    <dbReference type="NCBI Taxonomy" id="96644"/>
    <lineage>
        <taxon>Eukaryota</taxon>
        <taxon>Metazoa</taxon>
        <taxon>Ecdysozoa</taxon>
        <taxon>Nematoda</taxon>
        <taxon>Chromadorea</taxon>
        <taxon>Rhabditida</taxon>
        <taxon>Rhabditina</taxon>
        <taxon>Rhabditomorpha</taxon>
        <taxon>Rhabditoidea</taxon>
        <taxon>Rhabditidae</taxon>
        <taxon>Mesorhabditinae</taxon>
        <taxon>Mesorhabditis</taxon>
    </lineage>
</organism>
<dbReference type="EMBL" id="CATQJA010001115">
    <property type="protein sequence ID" value="CAJ0565842.1"/>
    <property type="molecule type" value="Genomic_DNA"/>
</dbReference>
<dbReference type="GO" id="GO:0004090">
    <property type="term" value="F:carbonyl reductase (NADPH) activity"/>
    <property type="evidence" value="ECO:0007669"/>
    <property type="project" value="TreeGrafter"/>
</dbReference>
<comment type="similarity">
    <text evidence="1">Belongs to the short-chain dehydrogenases/reductases (SDR) family.</text>
</comment>
<dbReference type="AlphaFoldDB" id="A0AA36CBR5"/>
<name>A0AA36CBR5_9BILA</name>
<evidence type="ECO:0000313" key="4">
    <source>
        <dbReference type="Proteomes" id="UP001177023"/>
    </source>
</evidence>
<dbReference type="InterPro" id="IPR002347">
    <property type="entry name" value="SDR_fam"/>
</dbReference>
<dbReference type="InterPro" id="IPR036291">
    <property type="entry name" value="NAD(P)-bd_dom_sf"/>
</dbReference>
<evidence type="ECO:0000256" key="2">
    <source>
        <dbReference type="ARBA" id="ARBA00022857"/>
    </source>
</evidence>
<dbReference type="GO" id="GO:0050038">
    <property type="term" value="F:L-xylulose reductase (NADPH) activity"/>
    <property type="evidence" value="ECO:0007669"/>
    <property type="project" value="TreeGrafter"/>
</dbReference>
<dbReference type="InterPro" id="IPR051737">
    <property type="entry name" value="L-xylulose/Carbonyl_redctase"/>
</dbReference>
<dbReference type="GO" id="GO:0006006">
    <property type="term" value="P:glucose metabolic process"/>
    <property type="evidence" value="ECO:0007669"/>
    <property type="project" value="TreeGrafter"/>
</dbReference>
<proteinExistence type="inferred from homology"/>
<dbReference type="Proteomes" id="UP001177023">
    <property type="component" value="Unassembled WGS sequence"/>
</dbReference>
<dbReference type="Pfam" id="PF13561">
    <property type="entry name" value="adh_short_C2"/>
    <property type="match status" value="1"/>
</dbReference>
<dbReference type="Gene3D" id="3.40.50.720">
    <property type="entry name" value="NAD(P)-binding Rossmann-like Domain"/>
    <property type="match status" value="1"/>
</dbReference>
<evidence type="ECO:0000256" key="1">
    <source>
        <dbReference type="ARBA" id="ARBA00006484"/>
    </source>
</evidence>
<evidence type="ECO:0008006" key="5">
    <source>
        <dbReference type="Google" id="ProtNLM"/>
    </source>
</evidence>
<dbReference type="PANTHER" id="PTHR44252:SF3">
    <property type="entry name" value="D-ERYTHRULOSE REDUCTASE-RELATED"/>
    <property type="match status" value="1"/>
</dbReference>
<reference evidence="3" key="1">
    <citation type="submission" date="2023-06" db="EMBL/GenBank/DDBJ databases">
        <authorList>
            <person name="Delattre M."/>
        </authorList>
    </citation>
    <scope>NUCLEOTIDE SEQUENCE</scope>
    <source>
        <strain evidence="3">AF72</strain>
    </source>
</reference>
<evidence type="ECO:0000313" key="3">
    <source>
        <dbReference type="EMBL" id="CAJ0565842.1"/>
    </source>
</evidence>
<dbReference type="PRINTS" id="PR00081">
    <property type="entry name" value="GDHRDH"/>
</dbReference>
<dbReference type="GO" id="GO:0005997">
    <property type="term" value="P:xylulose metabolic process"/>
    <property type="evidence" value="ECO:0007669"/>
    <property type="project" value="TreeGrafter"/>
</dbReference>
<dbReference type="FunFam" id="3.40.50.720:FF:000084">
    <property type="entry name" value="Short-chain dehydrogenase reductase"/>
    <property type="match status" value="1"/>
</dbReference>
<keyword evidence="2" id="KW-0521">NADP</keyword>
<comment type="caution">
    <text evidence="3">The sequence shown here is derived from an EMBL/GenBank/DDBJ whole genome shotgun (WGS) entry which is preliminary data.</text>
</comment>
<dbReference type="PANTHER" id="PTHR44252">
    <property type="entry name" value="D-ERYTHRULOSE REDUCTASE"/>
    <property type="match status" value="1"/>
</dbReference>
<dbReference type="PRINTS" id="PR00080">
    <property type="entry name" value="SDRFAMILY"/>
</dbReference>
<protein>
    <recommendedName>
        <fullName evidence="5">L-xylulose reductase</fullName>
    </recommendedName>
</protein>
<keyword evidence="4" id="KW-1185">Reference proteome</keyword>
<sequence length="247" mass="26483">MSCKFDFSGKKVLVTGASQGLGKELCVTLAGLGAKVYALARREEQLKELAAKHSGITAVVGDVTSSKADLEATLKEYHPFDFLVNNAAIAFAASALDATEQEIDDMYRVNCRGPIIIAEIVVREMIAAKLQGAVVNVSSQSGIRPLHDRVGYCSSKAALDMATRCQAREWGEHGIRVNAVNPTVIVLEEGLGLWSNPEKAKWMRDQLPLKKFAAGKDVINAILFLLSDASALTTGLAFPVDAGYSTN</sequence>
<gene>
    <name evidence="3" type="ORF">MSPICULIGERA_LOCUS4469</name>
</gene>